<dbReference type="Pfam" id="PF00566">
    <property type="entry name" value="RabGAP-TBC"/>
    <property type="match status" value="1"/>
</dbReference>
<dbReference type="InterPro" id="IPR035969">
    <property type="entry name" value="Rab-GAP_TBC_sf"/>
</dbReference>
<dbReference type="GO" id="GO:0005794">
    <property type="term" value="C:Golgi apparatus"/>
    <property type="evidence" value="ECO:0007669"/>
    <property type="project" value="TreeGrafter"/>
</dbReference>
<dbReference type="EMBL" id="JAKWBI020000192">
    <property type="protein sequence ID" value="KAJ2899631.1"/>
    <property type="molecule type" value="Genomic_DNA"/>
</dbReference>
<comment type="caution">
    <text evidence="3">The sequence shown here is derived from an EMBL/GenBank/DDBJ whole genome shotgun (WGS) entry which is preliminary data.</text>
</comment>
<evidence type="ECO:0000256" key="1">
    <source>
        <dbReference type="SAM" id="MobiDB-lite"/>
    </source>
</evidence>
<name>A0AAD5WS21_9PEZI</name>
<feature type="compositionally biased region" description="Low complexity" evidence="1">
    <location>
        <begin position="68"/>
        <end position="93"/>
    </location>
</feature>
<feature type="compositionally biased region" description="Acidic residues" evidence="1">
    <location>
        <begin position="117"/>
        <end position="133"/>
    </location>
</feature>
<dbReference type="PANTHER" id="PTHR22957:SF26">
    <property type="entry name" value="LD44506P"/>
    <property type="match status" value="1"/>
</dbReference>
<dbReference type="AlphaFoldDB" id="A0AAD5WS21"/>
<feature type="domain" description="Rab-GAP TBC" evidence="2">
    <location>
        <begin position="270"/>
        <end position="506"/>
    </location>
</feature>
<proteinExistence type="predicted"/>
<evidence type="ECO:0000313" key="4">
    <source>
        <dbReference type="Proteomes" id="UP001201980"/>
    </source>
</evidence>
<dbReference type="Gene3D" id="1.10.8.270">
    <property type="entry name" value="putative rabgap domain of human tbc1 domain family member 14 like domains"/>
    <property type="match status" value="1"/>
</dbReference>
<gene>
    <name evidence="3" type="ORF">MKZ38_002946</name>
</gene>
<dbReference type="FunFam" id="1.10.472.80:FF:000001">
    <property type="entry name" value="TBC1 domain family member 22B"/>
    <property type="match status" value="1"/>
</dbReference>
<dbReference type="SMART" id="SM00164">
    <property type="entry name" value="TBC"/>
    <property type="match status" value="1"/>
</dbReference>
<dbReference type="InterPro" id="IPR000195">
    <property type="entry name" value="Rab-GAP-TBC_dom"/>
</dbReference>
<dbReference type="Proteomes" id="UP001201980">
    <property type="component" value="Unassembled WGS sequence"/>
</dbReference>
<dbReference type="GO" id="GO:0005096">
    <property type="term" value="F:GTPase activator activity"/>
    <property type="evidence" value="ECO:0007669"/>
    <property type="project" value="TreeGrafter"/>
</dbReference>
<dbReference type="PROSITE" id="PS50086">
    <property type="entry name" value="TBC_RABGAP"/>
    <property type="match status" value="1"/>
</dbReference>
<dbReference type="FunFam" id="1.10.8.270:FF:000037">
    <property type="entry name" value="TBC1 domain family member 22A"/>
    <property type="match status" value="1"/>
</dbReference>
<feature type="region of interest" description="Disordered" evidence="1">
    <location>
        <begin position="117"/>
        <end position="175"/>
    </location>
</feature>
<feature type="compositionally biased region" description="Polar residues" evidence="1">
    <location>
        <begin position="1"/>
        <end position="17"/>
    </location>
</feature>
<accession>A0AAD5WS21</accession>
<evidence type="ECO:0000259" key="2">
    <source>
        <dbReference type="PROSITE" id="PS50086"/>
    </source>
</evidence>
<feature type="compositionally biased region" description="Polar residues" evidence="1">
    <location>
        <begin position="94"/>
        <end position="104"/>
    </location>
</feature>
<feature type="region of interest" description="Disordered" evidence="1">
    <location>
        <begin position="1"/>
        <end position="44"/>
    </location>
</feature>
<keyword evidence="4" id="KW-1185">Reference proteome</keyword>
<evidence type="ECO:0000313" key="3">
    <source>
        <dbReference type="EMBL" id="KAJ2899631.1"/>
    </source>
</evidence>
<dbReference type="PANTHER" id="PTHR22957">
    <property type="entry name" value="TBC1 DOMAIN FAMILY MEMBER GTPASE-ACTIVATING PROTEIN"/>
    <property type="match status" value="1"/>
</dbReference>
<sequence>MFSSSGSGKKPPQQKQEMVQVDRAESASPFWQPPQRETTPQTMAKELKVVGASYSHADMLKFDSMNISGSSSRPRTPPSSQSAKVSPAPKPSSNLSSPPFKTYMSFLSSTNEDWAADEGEDSYGYDEDGEDEFGLPSLKRKTKKPSMSAPTANADVAPNNPMSLSPIEPNFGKQTRRFSNSADIGFERPASAYPMPKKSEGKILRPQYKEILRDPANALHLINHPTIPTNALQKEIDNINSKITRINKFKKLLQASTIPLSDLRSLAWSGVPEEVRAMTWQLLLSYLPTSSERRVTTLERKRKEYLDGVRQTFDRRPQSKAASTGKPRGVDELIWHQIEIDVPRTNPHIELYSYEATQRSLERILYVWAVRHPASGYVQGINDLVTPFWQTFLGVYIQDPNIESGMDPGQLPKTVLDAVEADSFWCLTKLLDGIQDHYIAQQPGIHRQVTALRDLVARIDANLAKHLENEGVEFIQFSFRWMNCLLMREMSVKNTIRMWDTYLAEEQGFSEFHLYVCAAFLVKWSDKLVKMDFQEVMMFLQALPTKAWTEKDVELLLSEAFIWQSLFKGSSAHLRGPGSRQPTMQLNVQL</sequence>
<feature type="region of interest" description="Disordered" evidence="1">
    <location>
        <begin position="64"/>
        <end position="104"/>
    </location>
</feature>
<protein>
    <submittedName>
        <fullName evidence="3">GTPase-activating protein gyp1</fullName>
    </submittedName>
</protein>
<reference evidence="3" key="1">
    <citation type="submission" date="2022-07" db="EMBL/GenBank/DDBJ databases">
        <title>Draft genome sequence of Zalerion maritima ATCC 34329, a (micro)plastics degrading marine fungus.</title>
        <authorList>
            <person name="Paco A."/>
            <person name="Goncalves M.F.M."/>
            <person name="Rocha-Santos T.A.P."/>
            <person name="Alves A."/>
        </authorList>
    </citation>
    <scope>NUCLEOTIDE SEQUENCE</scope>
    <source>
        <strain evidence="3">ATCC 34329</strain>
    </source>
</reference>
<organism evidence="3 4">
    <name type="scientific">Zalerion maritima</name>
    <dbReference type="NCBI Taxonomy" id="339359"/>
    <lineage>
        <taxon>Eukaryota</taxon>
        <taxon>Fungi</taxon>
        <taxon>Dikarya</taxon>
        <taxon>Ascomycota</taxon>
        <taxon>Pezizomycotina</taxon>
        <taxon>Sordariomycetes</taxon>
        <taxon>Lulworthiomycetidae</taxon>
        <taxon>Lulworthiales</taxon>
        <taxon>Lulworthiaceae</taxon>
        <taxon>Zalerion</taxon>
    </lineage>
</organism>
<dbReference type="Gene3D" id="1.10.472.80">
    <property type="entry name" value="Ypt/Rab-GAP domain of gyp1p, domain 3"/>
    <property type="match status" value="1"/>
</dbReference>
<dbReference type="SUPFAM" id="SSF47923">
    <property type="entry name" value="Ypt/Rab-GAP domain of gyp1p"/>
    <property type="match status" value="2"/>
</dbReference>